<feature type="transmembrane region" description="Helical" evidence="6">
    <location>
        <begin position="455"/>
        <end position="479"/>
    </location>
</feature>
<evidence type="ECO:0000256" key="4">
    <source>
        <dbReference type="ARBA" id="ARBA00022989"/>
    </source>
</evidence>
<dbReference type="AlphaFoldDB" id="A0A146K5G3"/>
<feature type="non-terminal residue" evidence="7">
    <location>
        <position position="1"/>
    </location>
</feature>
<evidence type="ECO:0000256" key="2">
    <source>
        <dbReference type="ARBA" id="ARBA00022475"/>
    </source>
</evidence>
<dbReference type="PANTHER" id="PTHR43823:SF3">
    <property type="entry name" value="MULTIDRUG EXPORT PROTEIN MEPA"/>
    <property type="match status" value="1"/>
</dbReference>
<name>A0A146K5G3_9EUKA</name>
<keyword evidence="5 6" id="KW-0472">Membrane</keyword>
<feature type="transmembrane region" description="Helical" evidence="6">
    <location>
        <begin position="213"/>
        <end position="232"/>
    </location>
</feature>
<dbReference type="PANTHER" id="PTHR43823">
    <property type="entry name" value="SPORULATION PROTEIN YKVU"/>
    <property type="match status" value="1"/>
</dbReference>
<evidence type="ECO:0000256" key="6">
    <source>
        <dbReference type="SAM" id="Phobius"/>
    </source>
</evidence>
<feature type="transmembrane region" description="Helical" evidence="6">
    <location>
        <begin position="151"/>
        <end position="170"/>
    </location>
</feature>
<dbReference type="GO" id="GO:0005886">
    <property type="term" value="C:plasma membrane"/>
    <property type="evidence" value="ECO:0007669"/>
    <property type="project" value="UniProtKB-SubCell"/>
</dbReference>
<dbReference type="EMBL" id="GDID01004484">
    <property type="protein sequence ID" value="JAP92122.1"/>
    <property type="molecule type" value="Transcribed_RNA"/>
</dbReference>
<reference evidence="7" key="1">
    <citation type="submission" date="2015-07" db="EMBL/GenBank/DDBJ databases">
        <title>Adaptation to a free-living lifestyle via gene acquisitions in the diplomonad Trepomonas sp. PC1.</title>
        <authorList>
            <person name="Xu F."/>
            <person name="Jerlstrom-Hultqvist J."/>
            <person name="Kolisko M."/>
            <person name="Simpson A.G.B."/>
            <person name="Roger A.J."/>
            <person name="Svard S.G."/>
            <person name="Andersson J.O."/>
        </authorList>
    </citation>
    <scope>NUCLEOTIDE SEQUENCE</scope>
    <source>
        <strain evidence="7">PC1</strain>
    </source>
</reference>
<comment type="subcellular location">
    <subcellularLocation>
        <location evidence="1">Cell membrane</location>
        <topology evidence="1">Multi-pass membrane protein</topology>
    </subcellularLocation>
</comment>
<dbReference type="InterPro" id="IPR051327">
    <property type="entry name" value="MATE_MepA_subfamily"/>
</dbReference>
<keyword evidence="4 6" id="KW-1133">Transmembrane helix</keyword>
<feature type="transmembrane region" description="Helical" evidence="6">
    <location>
        <begin position="343"/>
        <end position="373"/>
    </location>
</feature>
<organism evidence="7">
    <name type="scientific">Trepomonas sp. PC1</name>
    <dbReference type="NCBI Taxonomy" id="1076344"/>
    <lineage>
        <taxon>Eukaryota</taxon>
        <taxon>Metamonada</taxon>
        <taxon>Diplomonadida</taxon>
        <taxon>Hexamitidae</taxon>
        <taxon>Hexamitinae</taxon>
        <taxon>Trepomonas</taxon>
    </lineage>
</organism>
<feature type="transmembrane region" description="Helical" evidence="6">
    <location>
        <begin position="118"/>
        <end position="145"/>
    </location>
</feature>
<sequence length="568" mass="64729">QDGSEFGSEGFTSDTESSCMTAEVDQQMKQYGEKSILKLFLTQIGQFIVTNIFNALTMVTEFILVGTFVDYTSLIKMMEIAPFFVIFAIKLPSAVSKQCSIMANKNVMLQQFVAAQMYYAYAFLICVMLEILSLLVGVAFIQPFFGDESTQIYVITLFCIQPIFTMLSKSQHVFWKAENRHSLILCSEGVYFGVRFCSQLFCFHSGELSLNSIAVGIIISGVVQMIWSYFIIMRKPFLGVKYRGVIRLTFKRLSPFRPKFLLHIITNSVPVIIMQITDQILFIVCILVAMSQEIEVLKYKTKILRLAVIYIIKEVLESIHRGFADVFDVLSGYNLNSKKFRRIYSAIIVSLVLDLLVGALCTAVFAGMALPITDFLFPPYVIGLFSAEYQVDNVQTAVVYEAVSSICMFWPLQANTMMMLENKNWFASAIQVPKLIYGIGFPFLAVLLIRKNSPFFVVASFGECVSGCFGIIMIAYYILRYKQLTKLEEMNEIQMKKQKEEQEKQGKIVDTEVKEIERLRSTITQQIEGVEQIAEDNQLILPRYSTTDKQNVLRDSMNFTEMRKSVLK</sequence>
<evidence type="ECO:0000256" key="3">
    <source>
        <dbReference type="ARBA" id="ARBA00022692"/>
    </source>
</evidence>
<evidence type="ECO:0000256" key="5">
    <source>
        <dbReference type="ARBA" id="ARBA00023136"/>
    </source>
</evidence>
<proteinExistence type="predicted"/>
<keyword evidence="2" id="KW-1003">Cell membrane</keyword>
<evidence type="ECO:0000256" key="1">
    <source>
        <dbReference type="ARBA" id="ARBA00004651"/>
    </source>
</evidence>
<keyword evidence="3 6" id="KW-0812">Transmembrane</keyword>
<feature type="transmembrane region" description="Helical" evidence="6">
    <location>
        <begin position="279"/>
        <end position="297"/>
    </location>
</feature>
<feature type="transmembrane region" description="Helical" evidence="6">
    <location>
        <begin position="36"/>
        <end position="60"/>
    </location>
</feature>
<protein>
    <submittedName>
        <fullName evidence="7">Transmembrane domain-containing protein</fullName>
    </submittedName>
</protein>
<feature type="transmembrane region" description="Helical" evidence="6">
    <location>
        <begin position="424"/>
        <end position="449"/>
    </location>
</feature>
<accession>A0A146K5G3</accession>
<evidence type="ECO:0000313" key="7">
    <source>
        <dbReference type="EMBL" id="JAP92122.1"/>
    </source>
</evidence>
<gene>
    <name evidence="7" type="ORF">TPC1_16035</name>
</gene>